<sequence>MLYQAAIWHGNLHMSAATCIASRFYSLGVIHPKFFFRSLHSDVLNYSVPVQTYRMCPTTRLLIDLQGWNHRDVVFFLWLVAFRMLCALGSVALLHLSFEVVFPDDAVPKSCTVHNALLHECRCK</sequence>
<organism evidence="2">
    <name type="scientific">Eutreptiella gymnastica</name>
    <dbReference type="NCBI Taxonomy" id="73025"/>
    <lineage>
        <taxon>Eukaryota</taxon>
        <taxon>Discoba</taxon>
        <taxon>Euglenozoa</taxon>
        <taxon>Euglenida</taxon>
        <taxon>Spirocuta</taxon>
        <taxon>Euglenophyceae</taxon>
        <taxon>Eutreptiales</taxon>
        <taxon>Eutreptiaceae</taxon>
        <taxon>Eutreptiella</taxon>
    </lineage>
</organism>
<feature type="transmembrane region" description="Helical" evidence="1">
    <location>
        <begin position="73"/>
        <end position="98"/>
    </location>
</feature>
<proteinExistence type="predicted"/>
<keyword evidence="1" id="KW-0812">Transmembrane</keyword>
<gene>
    <name evidence="2" type="ORF">EGYM00163_LOCUS20960</name>
</gene>
<name>A0A7S4FRF6_9EUGL</name>
<keyword evidence="1" id="KW-1133">Transmembrane helix</keyword>
<evidence type="ECO:0000313" key="2">
    <source>
        <dbReference type="EMBL" id="CAE0809826.1"/>
    </source>
</evidence>
<accession>A0A7S4FRF6</accession>
<dbReference type="EMBL" id="HBJA01059195">
    <property type="protein sequence ID" value="CAE0809826.1"/>
    <property type="molecule type" value="Transcribed_RNA"/>
</dbReference>
<reference evidence="2" key="1">
    <citation type="submission" date="2021-01" db="EMBL/GenBank/DDBJ databases">
        <authorList>
            <person name="Corre E."/>
            <person name="Pelletier E."/>
            <person name="Niang G."/>
            <person name="Scheremetjew M."/>
            <person name="Finn R."/>
            <person name="Kale V."/>
            <person name="Holt S."/>
            <person name="Cochrane G."/>
            <person name="Meng A."/>
            <person name="Brown T."/>
            <person name="Cohen L."/>
        </authorList>
    </citation>
    <scope>NUCLEOTIDE SEQUENCE</scope>
    <source>
        <strain evidence="2">CCMP1594</strain>
    </source>
</reference>
<dbReference type="AlphaFoldDB" id="A0A7S4FRF6"/>
<keyword evidence="1" id="KW-0472">Membrane</keyword>
<evidence type="ECO:0000256" key="1">
    <source>
        <dbReference type="SAM" id="Phobius"/>
    </source>
</evidence>
<protein>
    <submittedName>
        <fullName evidence="2">Uncharacterized protein</fullName>
    </submittedName>
</protein>